<dbReference type="InParanoid" id="A0A5R8Q8M6"/>
<keyword evidence="2" id="KW-0732">Signal</keyword>
<evidence type="ECO:0000256" key="1">
    <source>
        <dbReference type="SAM" id="MobiDB-lite"/>
    </source>
</evidence>
<feature type="compositionally biased region" description="Acidic residues" evidence="1">
    <location>
        <begin position="48"/>
        <end position="62"/>
    </location>
</feature>
<comment type="caution">
    <text evidence="3">The sequence shown here is derived from an EMBL/GenBank/DDBJ whole genome shotgun (WGS) entry which is preliminary data.</text>
</comment>
<dbReference type="AlphaFoldDB" id="A0A5R8Q8M6"/>
<organism evidence="3 4">
    <name type="scientific">Culicoidibacter larvae</name>
    <dbReference type="NCBI Taxonomy" id="2579976"/>
    <lineage>
        <taxon>Bacteria</taxon>
        <taxon>Bacillati</taxon>
        <taxon>Bacillota</taxon>
        <taxon>Culicoidibacteria</taxon>
        <taxon>Culicoidibacterales</taxon>
        <taxon>Culicoidibacteraceae</taxon>
        <taxon>Culicoidibacter</taxon>
    </lineage>
</organism>
<keyword evidence="4" id="KW-1185">Reference proteome</keyword>
<dbReference type="Proteomes" id="UP000306912">
    <property type="component" value="Unassembled WGS sequence"/>
</dbReference>
<evidence type="ECO:0000313" key="3">
    <source>
        <dbReference type="EMBL" id="TLG71555.1"/>
    </source>
</evidence>
<feature type="signal peptide" evidence="2">
    <location>
        <begin position="1"/>
        <end position="24"/>
    </location>
</feature>
<gene>
    <name evidence="3" type="ORF">FEZ08_10705</name>
</gene>
<protein>
    <submittedName>
        <fullName evidence="3">Uncharacterized protein</fullName>
    </submittedName>
</protein>
<accession>A0A5R8Q8M6</accession>
<feature type="non-terminal residue" evidence="3">
    <location>
        <position position="88"/>
    </location>
</feature>
<sequence>MKKFFLVMVTLLICMSVSPLEVLANTSDSSSDNNVVTSDNNSESSSDNQEDFEAEDYSDTEEPVTITTASSLNVDYLNGIYENDQLKI</sequence>
<proteinExistence type="predicted"/>
<evidence type="ECO:0000313" key="4">
    <source>
        <dbReference type="Proteomes" id="UP000306912"/>
    </source>
</evidence>
<dbReference type="EMBL" id="VBWP01000011">
    <property type="protein sequence ID" value="TLG71555.1"/>
    <property type="molecule type" value="Genomic_DNA"/>
</dbReference>
<feature type="compositionally biased region" description="Low complexity" evidence="1">
    <location>
        <begin position="25"/>
        <end position="47"/>
    </location>
</feature>
<feature type="region of interest" description="Disordered" evidence="1">
    <location>
        <begin position="25"/>
        <end position="64"/>
    </location>
</feature>
<feature type="chain" id="PRO_5024416833" evidence="2">
    <location>
        <begin position="25"/>
        <end position="88"/>
    </location>
</feature>
<reference evidence="3 4" key="1">
    <citation type="submission" date="2019-05" db="EMBL/GenBank/DDBJ databases">
        <title>Culicoidintestinum kansasii gen. nov., sp. nov. from the gastrointestinal tract of the biting midge, Culicoides sonorensis.</title>
        <authorList>
            <person name="Neupane S."/>
            <person name="Ghosh A."/>
            <person name="Gunther S."/>
            <person name="Martin K."/>
            <person name="Zurek L."/>
        </authorList>
    </citation>
    <scope>NUCLEOTIDE SEQUENCE [LARGE SCALE GENOMIC DNA]</scope>
    <source>
        <strain evidence="3 4">CS-1</strain>
    </source>
</reference>
<name>A0A5R8Q8M6_9FIRM</name>
<evidence type="ECO:0000256" key="2">
    <source>
        <dbReference type="SAM" id="SignalP"/>
    </source>
</evidence>